<gene>
    <name evidence="2" type="ORF">Lstg_0811</name>
    <name evidence="3" type="ORF">NCTC11991_03146</name>
</gene>
<dbReference type="STRING" id="460.Lstg_0811"/>
<keyword evidence="1" id="KW-0812">Transmembrane</keyword>
<evidence type="ECO:0000313" key="2">
    <source>
        <dbReference type="EMBL" id="KTD79595.1"/>
    </source>
</evidence>
<evidence type="ECO:0000313" key="3">
    <source>
        <dbReference type="EMBL" id="STY24519.1"/>
    </source>
</evidence>
<protein>
    <submittedName>
        <fullName evidence="3">Uncharacterized protein</fullName>
    </submittedName>
</protein>
<dbReference type="EMBL" id="UGOY01000001">
    <property type="protein sequence ID" value="STY24519.1"/>
    <property type="molecule type" value="Genomic_DNA"/>
</dbReference>
<dbReference type="RefSeq" id="WP_058476389.1">
    <property type="nucleotide sequence ID" value="NZ_CAAAIO010000004.1"/>
</dbReference>
<dbReference type="Proteomes" id="UP000054820">
    <property type="component" value="Unassembled WGS sequence"/>
</dbReference>
<keyword evidence="4" id="KW-1185">Reference proteome</keyword>
<evidence type="ECO:0000313" key="5">
    <source>
        <dbReference type="Proteomes" id="UP000255110"/>
    </source>
</evidence>
<keyword evidence="1" id="KW-0472">Membrane</keyword>
<sequence length="261" mass="29916">MSKNLTHEFRASLISYLQKPHDLKNKKKLTKSAFALFDEAAKTCNSIEPGKYMTVIDEMVEVAVRGIKIHPYLGIALDSFSRELSQSDLKKEALAFHVLNLTYNLYLKNNLIDPEKVARKKLKIIEQTIQQLKTDNNPYATELESALVKLTILADEYFKLSPIKQFQEQVEFERKLKLVCADHQAAIESDAQVKSAFYGFLAVIFSLFNVFGLSLADEYYRKNRFFQEISLAPKNTLSNFKIPFIEIEETQEESKIVSPSS</sequence>
<reference evidence="2 4" key="1">
    <citation type="submission" date="2015-11" db="EMBL/GenBank/DDBJ databases">
        <title>Genomic analysis of 38 Legionella species identifies large and diverse effector repertoires.</title>
        <authorList>
            <person name="Burstein D."/>
            <person name="Amaro F."/>
            <person name="Zusman T."/>
            <person name="Lifshitz Z."/>
            <person name="Cohen O."/>
            <person name="Gilbert J.A."/>
            <person name="Pupko T."/>
            <person name="Shuman H.A."/>
            <person name="Segal G."/>
        </authorList>
    </citation>
    <scope>NUCLEOTIDE SEQUENCE [LARGE SCALE GENOMIC DNA]</scope>
    <source>
        <strain evidence="2 4">SC-18-C9</strain>
    </source>
</reference>
<reference evidence="3 5" key="2">
    <citation type="submission" date="2018-06" db="EMBL/GenBank/DDBJ databases">
        <authorList>
            <consortium name="Pathogen Informatics"/>
            <person name="Doyle S."/>
        </authorList>
    </citation>
    <scope>NUCLEOTIDE SEQUENCE [LARGE SCALE GENOMIC DNA]</scope>
    <source>
        <strain evidence="3 5">NCTC11991</strain>
    </source>
</reference>
<keyword evidence="1" id="KW-1133">Transmembrane helix</keyword>
<organism evidence="3 5">
    <name type="scientific">Legionella steigerwaltii</name>
    <dbReference type="NCBI Taxonomy" id="460"/>
    <lineage>
        <taxon>Bacteria</taxon>
        <taxon>Pseudomonadati</taxon>
        <taxon>Pseudomonadota</taxon>
        <taxon>Gammaproteobacteria</taxon>
        <taxon>Legionellales</taxon>
        <taxon>Legionellaceae</taxon>
        <taxon>Legionella</taxon>
    </lineage>
</organism>
<dbReference type="AlphaFoldDB" id="A0A378LFH4"/>
<proteinExistence type="predicted"/>
<dbReference type="Proteomes" id="UP000255110">
    <property type="component" value="Unassembled WGS sequence"/>
</dbReference>
<evidence type="ECO:0000313" key="4">
    <source>
        <dbReference type="Proteomes" id="UP000054820"/>
    </source>
</evidence>
<accession>A0A378LFH4</accession>
<evidence type="ECO:0000256" key="1">
    <source>
        <dbReference type="SAM" id="Phobius"/>
    </source>
</evidence>
<feature type="transmembrane region" description="Helical" evidence="1">
    <location>
        <begin position="196"/>
        <end position="216"/>
    </location>
</feature>
<name>A0A378LFH4_9GAMM</name>
<dbReference type="EMBL" id="LNYZ01000005">
    <property type="protein sequence ID" value="KTD79595.1"/>
    <property type="molecule type" value="Genomic_DNA"/>
</dbReference>
<dbReference type="OrthoDB" id="5635763at2"/>